<dbReference type="InterPro" id="IPR023981">
    <property type="entry name" value="MftF"/>
</dbReference>
<dbReference type="PANTHER" id="PTHR43646">
    <property type="entry name" value="GLYCOSYLTRANSFERASE"/>
    <property type="match status" value="1"/>
</dbReference>
<dbReference type="SUPFAM" id="SSF53448">
    <property type="entry name" value="Nucleotide-diphospho-sugar transferases"/>
    <property type="match status" value="1"/>
</dbReference>
<sequence>MRDARLPDGFGIRIDPMVRSYSGGRVLIGGSPTRMLKLAPAAVDMIGGGYLEVVDSRTAVVARRLLDSGVANPRPMTTPSPSDVTVVVPVRDNVDGIARLMPTLRGLELVVVDDGSASPLELPDVSGCTAHVTLLRHDRSRGPAAARNTGLQAAKTPFVAFLDSDVVPQTGWLERMLGHFSDPSVALVAPRIVALEPDGAMLARYEHARSSLDLGRKESAVRSGGAVSYVPSAAMLVRREVLADAGGFDEAMHVAEDVDLCWRLQEAGWRLRYEPVAHVAHDHRVSFGRWFTRKAFYGTGAAELAARHEGMVPPIAMSKWTLVSVLAVASCTRTGILSGLVTFLITVLRLRRTFVDLDRPTRIAAILAARGFSSGAWQVASAMCRSYWPVTLLAVLFSRRIRRLVVAVAITEGAVDWATHREPGGLGPIRHTMFKRLDDVAYGAGLWRGVIKARDLRALKPRLGS</sequence>
<gene>
    <name evidence="2" type="primary">mftF</name>
    <name evidence="2" type="ORF">EF834_13570</name>
</gene>
<dbReference type="OrthoDB" id="5243838at2"/>
<keyword evidence="2" id="KW-0808">Transferase</keyword>
<dbReference type="NCBIfam" id="TIGR03965">
    <property type="entry name" value="mycofact_glyco"/>
    <property type="match status" value="1"/>
</dbReference>
<proteinExistence type="predicted"/>
<dbReference type="InterPro" id="IPR001173">
    <property type="entry name" value="Glyco_trans_2-like"/>
</dbReference>
<dbReference type="EMBL" id="RKLN01000005">
    <property type="protein sequence ID" value="RVW01469.1"/>
    <property type="molecule type" value="Genomic_DNA"/>
</dbReference>
<dbReference type="InterPro" id="IPR029044">
    <property type="entry name" value="Nucleotide-diphossugar_trans"/>
</dbReference>
<dbReference type="AlphaFoldDB" id="A0A438ARZ5"/>
<reference evidence="2 3" key="1">
    <citation type="submission" date="2018-11" db="EMBL/GenBank/DDBJ databases">
        <title>Rhodococcus spongicola sp. nov. and Rhodococcus xishaensis sp. nov. from marine sponges.</title>
        <authorList>
            <person name="Li L."/>
            <person name="Lin H.W."/>
        </authorList>
    </citation>
    <scope>NUCLEOTIDE SEQUENCE [LARGE SCALE GENOMIC DNA]</scope>
    <source>
        <strain evidence="2 3">LHW50502</strain>
    </source>
</reference>
<organism evidence="2 3">
    <name type="scientific">Rhodococcus spongiicola</name>
    <dbReference type="NCBI Taxonomy" id="2487352"/>
    <lineage>
        <taxon>Bacteria</taxon>
        <taxon>Bacillati</taxon>
        <taxon>Actinomycetota</taxon>
        <taxon>Actinomycetes</taxon>
        <taxon>Mycobacteriales</taxon>
        <taxon>Nocardiaceae</taxon>
        <taxon>Rhodococcus</taxon>
    </lineage>
</organism>
<feature type="domain" description="Glycosyltransferase 2-like" evidence="1">
    <location>
        <begin position="86"/>
        <end position="242"/>
    </location>
</feature>
<dbReference type="RefSeq" id="WP_127947768.1">
    <property type="nucleotide sequence ID" value="NZ_RKLN01000005.1"/>
</dbReference>
<name>A0A438ARZ5_9NOCA</name>
<dbReference type="Proteomes" id="UP000284333">
    <property type="component" value="Unassembled WGS sequence"/>
</dbReference>
<protein>
    <submittedName>
        <fullName evidence="2">Mycofactocin system glycosyltransferase</fullName>
    </submittedName>
</protein>
<dbReference type="PANTHER" id="PTHR43646:SF6">
    <property type="entry name" value="PRE-MYCOFACTOCIN GLYCOSYLTRANSFERASE"/>
    <property type="match status" value="1"/>
</dbReference>
<accession>A0A438ARZ5</accession>
<comment type="caution">
    <text evidence="2">The sequence shown here is derived from an EMBL/GenBank/DDBJ whole genome shotgun (WGS) entry which is preliminary data.</text>
</comment>
<evidence type="ECO:0000313" key="2">
    <source>
        <dbReference type="EMBL" id="RVW01469.1"/>
    </source>
</evidence>
<keyword evidence="3" id="KW-1185">Reference proteome</keyword>
<evidence type="ECO:0000313" key="3">
    <source>
        <dbReference type="Proteomes" id="UP000284333"/>
    </source>
</evidence>
<dbReference type="Gene3D" id="3.90.550.10">
    <property type="entry name" value="Spore Coat Polysaccharide Biosynthesis Protein SpsA, Chain A"/>
    <property type="match status" value="1"/>
</dbReference>
<dbReference type="Pfam" id="PF00535">
    <property type="entry name" value="Glycos_transf_2"/>
    <property type="match status" value="1"/>
</dbReference>
<evidence type="ECO:0000259" key="1">
    <source>
        <dbReference type="Pfam" id="PF00535"/>
    </source>
</evidence>
<dbReference type="GO" id="GO:0016740">
    <property type="term" value="F:transferase activity"/>
    <property type="evidence" value="ECO:0007669"/>
    <property type="project" value="UniProtKB-KW"/>
</dbReference>